<reference evidence="4 5" key="1">
    <citation type="submission" date="2014-03" db="EMBL/GenBank/DDBJ databases">
        <title>Genome of Paenirhodobacter enshiensis DW2-9.</title>
        <authorList>
            <person name="Wang D."/>
            <person name="Wang G."/>
        </authorList>
    </citation>
    <scope>NUCLEOTIDE SEQUENCE [LARGE SCALE GENOMIC DNA]</scope>
    <source>
        <strain evidence="4 5">DW2-9</strain>
    </source>
</reference>
<dbReference type="eggNOG" id="COG4775">
    <property type="taxonomic scope" value="Bacteria"/>
</dbReference>
<gene>
    <name evidence="4" type="ORF">CG50_09860</name>
</gene>
<dbReference type="Pfam" id="PF01103">
    <property type="entry name" value="Omp85"/>
    <property type="match status" value="1"/>
</dbReference>
<dbReference type="Proteomes" id="UP000028824">
    <property type="component" value="Unassembled WGS sequence"/>
</dbReference>
<dbReference type="AlphaFoldDB" id="A0A086XR81"/>
<proteinExistence type="predicted"/>
<dbReference type="Gene3D" id="2.40.160.50">
    <property type="entry name" value="membrane protein fhac: a member of the omp85/tpsb transporter family"/>
    <property type="match status" value="1"/>
</dbReference>
<feature type="domain" description="Bacterial surface antigen (D15)" evidence="3">
    <location>
        <begin position="219"/>
        <end position="379"/>
    </location>
</feature>
<evidence type="ECO:0000313" key="4">
    <source>
        <dbReference type="EMBL" id="KFI24531.1"/>
    </source>
</evidence>
<protein>
    <recommendedName>
        <fullName evidence="3">Bacterial surface antigen (D15) domain-containing protein</fullName>
    </recommendedName>
</protein>
<evidence type="ECO:0000313" key="5">
    <source>
        <dbReference type="Proteomes" id="UP000028824"/>
    </source>
</evidence>
<organism evidence="4 5">
    <name type="scientific">Paenirhodobacter enshiensis</name>
    <dbReference type="NCBI Taxonomy" id="1105367"/>
    <lineage>
        <taxon>Bacteria</taxon>
        <taxon>Pseudomonadati</taxon>
        <taxon>Pseudomonadota</taxon>
        <taxon>Alphaproteobacteria</taxon>
        <taxon>Rhodobacterales</taxon>
        <taxon>Rhodobacter group</taxon>
        <taxon>Paenirhodobacter</taxon>
    </lineage>
</organism>
<name>A0A086XR81_9RHOB</name>
<evidence type="ECO:0000256" key="2">
    <source>
        <dbReference type="ARBA" id="ARBA00023136"/>
    </source>
</evidence>
<dbReference type="GO" id="GO:0019867">
    <property type="term" value="C:outer membrane"/>
    <property type="evidence" value="ECO:0007669"/>
    <property type="project" value="InterPro"/>
</dbReference>
<comment type="subcellular location">
    <subcellularLocation>
        <location evidence="1">Membrane</location>
    </subcellularLocation>
</comment>
<comment type="caution">
    <text evidence="4">The sequence shown here is derived from an EMBL/GenBank/DDBJ whole genome shotgun (WGS) entry which is preliminary data.</text>
</comment>
<evidence type="ECO:0000259" key="3">
    <source>
        <dbReference type="Pfam" id="PF01103"/>
    </source>
</evidence>
<sequence length="379" mass="40858">MAPGTDYSDEDLHRIETCLTGSGVFTAARVSAEGKTLVVDVTEKPLRPGRVSFGIAYDSDDGIVGSVFFERYNLFPNTYGSIDMRLGAESQSLATTAYYSGDTPGRLDFGLDAGFLNTTYDDQSFDHRVARVEGYLAHVDPAFGRFEGGLGYRRDSLDNVDADASALIRAEEGSVVRPYTRFSYSVHSDQSVSTLTAPAYEIRFDQYFWNIGDEHALADSRVSMQSSFPLAADTLLMLSFQGGALTRQGSASTRIVDRYQLGGAMFRGFSPRGIGPKDGGDFLGGNYFSVSSIDVQRSVGEVFHTPTRIGAFASAGSVWGLNDTLGGAIDDGEKLRSAVGVSVTFDVHGAPLSLYLAKATEKEKGDDTQSFGLSFSARF</sequence>
<dbReference type="STRING" id="1105367.CG50_09860"/>
<accession>A0A086XR81</accession>
<keyword evidence="2" id="KW-0472">Membrane</keyword>
<dbReference type="InterPro" id="IPR000184">
    <property type="entry name" value="Bac_surfAg_D15"/>
</dbReference>
<dbReference type="EMBL" id="JFZB01000044">
    <property type="protein sequence ID" value="KFI24531.1"/>
    <property type="molecule type" value="Genomic_DNA"/>
</dbReference>
<evidence type="ECO:0000256" key="1">
    <source>
        <dbReference type="ARBA" id="ARBA00004370"/>
    </source>
</evidence>
<keyword evidence="5" id="KW-1185">Reference proteome</keyword>